<evidence type="ECO:0000256" key="1">
    <source>
        <dbReference type="ARBA" id="ARBA00004496"/>
    </source>
</evidence>
<comment type="function">
    <text evidence="10 12">Specifically methylates the N3 position of the uracil ring of uridine 1498 (m3U1498) in 16S rRNA. Acts on the fully assembled 30S ribosomal subunit.</text>
</comment>
<dbReference type="PANTHER" id="PTHR30027:SF3">
    <property type="entry name" value="16S RRNA (URACIL(1498)-N(3))-METHYLTRANSFERASE"/>
    <property type="match status" value="1"/>
</dbReference>
<evidence type="ECO:0000256" key="11">
    <source>
        <dbReference type="ARBA" id="ARBA00047944"/>
    </source>
</evidence>
<gene>
    <name evidence="14" type="primary">rsmE</name>
    <name evidence="14" type="ORF">WDC_0937</name>
</gene>
<evidence type="ECO:0000256" key="4">
    <source>
        <dbReference type="ARBA" id="ARBA00013673"/>
    </source>
</evidence>
<protein>
    <recommendedName>
        <fullName evidence="4 12">Ribosomal RNA small subunit methyltransferase E</fullName>
        <ecNumber evidence="3 12">2.1.1.193</ecNumber>
    </recommendedName>
</protein>
<dbReference type="Pfam" id="PF04452">
    <property type="entry name" value="Methyltrans_RNA"/>
    <property type="match status" value="1"/>
</dbReference>
<keyword evidence="6 12" id="KW-0698">rRNA processing</keyword>
<evidence type="ECO:0000256" key="8">
    <source>
        <dbReference type="ARBA" id="ARBA00022679"/>
    </source>
</evidence>
<accession>A0A0D1A9Q9</accession>
<evidence type="ECO:0000256" key="7">
    <source>
        <dbReference type="ARBA" id="ARBA00022603"/>
    </source>
</evidence>
<organism evidence="14 15">
    <name type="scientific">Paucilactobacillus wasatchensis</name>
    <dbReference type="NCBI Taxonomy" id="1335616"/>
    <lineage>
        <taxon>Bacteria</taxon>
        <taxon>Bacillati</taxon>
        <taxon>Bacillota</taxon>
        <taxon>Bacilli</taxon>
        <taxon>Lactobacillales</taxon>
        <taxon>Lactobacillaceae</taxon>
        <taxon>Paucilactobacillus</taxon>
    </lineage>
</organism>
<dbReference type="GO" id="GO:0070042">
    <property type="term" value="F:rRNA (uridine-N3-)-methyltransferase activity"/>
    <property type="evidence" value="ECO:0007669"/>
    <property type="project" value="TreeGrafter"/>
</dbReference>
<dbReference type="InterPro" id="IPR015947">
    <property type="entry name" value="PUA-like_sf"/>
</dbReference>
<dbReference type="SUPFAM" id="SSF75217">
    <property type="entry name" value="alpha/beta knot"/>
    <property type="match status" value="1"/>
</dbReference>
<reference evidence="14 15" key="1">
    <citation type="submission" date="2013-08" db="EMBL/GenBank/DDBJ databases">
        <title>Lactobacillus wasatchii sp. WDC04, a late gas producing bacteria isolated from aged chedder cheese.</title>
        <authorList>
            <person name="Oberg C.J."/>
            <person name="Culumber M."/>
            <person name="McMahon D.J."/>
            <person name="Broadbent J.R."/>
            <person name="Oberg T.S."/>
            <person name="Ortaki F."/>
        </authorList>
    </citation>
    <scope>NUCLEOTIDE SEQUENCE [LARGE SCALE GENOMIC DNA]</scope>
    <source>
        <strain evidence="14 15">WDC04</strain>
    </source>
</reference>
<evidence type="ECO:0000313" key="15">
    <source>
        <dbReference type="Proteomes" id="UP000032279"/>
    </source>
</evidence>
<dbReference type="PIRSF" id="PIRSF015601">
    <property type="entry name" value="MTase_slr0722"/>
    <property type="match status" value="1"/>
</dbReference>
<dbReference type="CDD" id="cd18084">
    <property type="entry name" value="RsmE-like"/>
    <property type="match status" value="1"/>
</dbReference>
<dbReference type="NCBIfam" id="TIGR00046">
    <property type="entry name" value="RsmE family RNA methyltransferase"/>
    <property type="match status" value="1"/>
</dbReference>
<evidence type="ECO:0000256" key="9">
    <source>
        <dbReference type="ARBA" id="ARBA00022691"/>
    </source>
</evidence>
<name>A0A0D1A9Q9_9LACO</name>
<keyword evidence="9 12" id="KW-0949">S-adenosyl-L-methionine</keyword>
<dbReference type="InterPro" id="IPR029028">
    <property type="entry name" value="Alpha/beta_knot_MTases"/>
</dbReference>
<feature type="domain" description="Ribosomal RNA small subunit methyltransferase E methyltransferase" evidence="13">
    <location>
        <begin position="73"/>
        <end position="242"/>
    </location>
</feature>
<dbReference type="InterPro" id="IPR046886">
    <property type="entry name" value="RsmE_MTase_dom"/>
</dbReference>
<keyword evidence="7 12" id="KW-0489">Methyltransferase</keyword>
<proteinExistence type="inferred from homology"/>
<dbReference type="GO" id="GO:0070475">
    <property type="term" value="P:rRNA base methylation"/>
    <property type="evidence" value="ECO:0007669"/>
    <property type="project" value="TreeGrafter"/>
</dbReference>
<dbReference type="Proteomes" id="UP000032279">
    <property type="component" value="Unassembled WGS sequence"/>
</dbReference>
<keyword evidence="5 12" id="KW-0963">Cytoplasm</keyword>
<dbReference type="RefSeq" id="WP_044010688.1">
    <property type="nucleotide sequence ID" value="NZ_AWTT01000018.1"/>
</dbReference>
<evidence type="ECO:0000259" key="13">
    <source>
        <dbReference type="Pfam" id="PF04452"/>
    </source>
</evidence>
<comment type="similarity">
    <text evidence="2 12">Belongs to the RNA methyltransferase RsmE family.</text>
</comment>
<dbReference type="InterPro" id="IPR006700">
    <property type="entry name" value="RsmE"/>
</dbReference>
<comment type="subcellular location">
    <subcellularLocation>
        <location evidence="1 12">Cytoplasm</location>
    </subcellularLocation>
</comment>
<comment type="catalytic activity">
    <reaction evidence="11 12">
        <text>uridine(1498) in 16S rRNA + S-adenosyl-L-methionine = N(3)-methyluridine(1498) in 16S rRNA + S-adenosyl-L-homocysteine + H(+)</text>
        <dbReference type="Rhea" id="RHEA:42920"/>
        <dbReference type="Rhea" id="RHEA-COMP:10283"/>
        <dbReference type="Rhea" id="RHEA-COMP:10284"/>
        <dbReference type="ChEBI" id="CHEBI:15378"/>
        <dbReference type="ChEBI" id="CHEBI:57856"/>
        <dbReference type="ChEBI" id="CHEBI:59789"/>
        <dbReference type="ChEBI" id="CHEBI:65315"/>
        <dbReference type="ChEBI" id="CHEBI:74502"/>
        <dbReference type="EC" id="2.1.1.193"/>
    </reaction>
</comment>
<evidence type="ECO:0000256" key="2">
    <source>
        <dbReference type="ARBA" id="ARBA00005528"/>
    </source>
</evidence>
<dbReference type="SUPFAM" id="SSF88697">
    <property type="entry name" value="PUA domain-like"/>
    <property type="match status" value="1"/>
</dbReference>
<evidence type="ECO:0000256" key="5">
    <source>
        <dbReference type="ARBA" id="ARBA00022490"/>
    </source>
</evidence>
<dbReference type="Gene3D" id="3.40.1280.10">
    <property type="match status" value="1"/>
</dbReference>
<sequence length="250" mass="27609">MQRYFLTTKQTVAQPFKLDQATAHHLVTVLRAEVGTQAEFVLPNQQVYLGHISALNLPNVDVVLDRLLTQNSELPIEITIACGLPKGEKAQLIVQKATELGVHQVIFFATERSIAKWPSTKRERKITRLQQIAQSAAEQSHRNIVPVVSYQDSLTAVLTATTIMNKRIVAWEEAAKQNEQSSLAAAFSQLRAGDSLLVIFGPEGGLTQSEVEQMKRASVTVAGLGPRILRTETAPLYLLAAASYYFELEN</sequence>
<evidence type="ECO:0000313" key="14">
    <source>
        <dbReference type="EMBL" id="KIS03491.1"/>
    </source>
</evidence>
<dbReference type="GO" id="GO:0005737">
    <property type="term" value="C:cytoplasm"/>
    <property type="evidence" value="ECO:0007669"/>
    <property type="project" value="UniProtKB-SubCell"/>
</dbReference>
<dbReference type="PANTHER" id="PTHR30027">
    <property type="entry name" value="RIBOSOMAL RNA SMALL SUBUNIT METHYLTRANSFERASE E"/>
    <property type="match status" value="1"/>
</dbReference>
<dbReference type="EC" id="2.1.1.193" evidence="3 12"/>
<keyword evidence="8 12" id="KW-0808">Transferase</keyword>
<dbReference type="AlphaFoldDB" id="A0A0D1A9Q9"/>
<evidence type="ECO:0000256" key="6">
    <source>
        <dbReference type="ARBA" id="ARBA00022552"/>
    </source>
</evidence>
<evidence type="ECO:0000256" key="12">
    <source>
        <dbReference type="PIRNR" id="PIRNR015601"/>
    </source>
</evidence>
<comment type="caution">
    <text evidence="14">The sequence shown here is derived from an EMBL/GenBank/DDBJ whole genome shotgun (WGS) entry which is preliminary data.</text>
</comment>
<dbReference type="STRING" id="1335616.WDC_0937"/>
<evidence type="ECO:0000256" key="10">
    <source>
        <dbReference type="ARBA" id="ARBA00025699"/>
    </source>
</evidence>
<dbReference type="InterPro" id="IPR029026">
    <property type="entry name" value="tRNA_m1G_MTases_N"/>
</dbReference>
<dbReference type="EMBL" id="AWTT01000018">
    <property type="protein sequence ID" value="KIS03491.1"/>
    <property type="molecule type" value="Genomic_DNA"/>
</dbReference>
<evidence type="ECO:0000256" key="3">
    <source>
        <dbReference type="ARBA" id="ARBA00012328"/>
    </source>
</evidence>
<dbReference type="NCBIfam" id="NF008691">
    <property type="entry name" value="PRK11713.1-4"/>
    <property type="match status" value="1"/>
</dbReference>
<dbReference type="OrthoDB" id="9815641at2"/>
<keyword evidence="15" id="KW-1185">Reference proteome</keyword>
<dbReference type="PATRIC" id="fig|1335616.4.peg.939"/>